<evidence type="ECO:0000313" key="1">
    <source>
        <dbReference type="EMBL" id="CAB0029987.1"/>
    </source>
</evidence>
<proteinExistence type="predicted"/>
<dbReference type="AlphaFoldDB" id="A0A6H5HYV4"/>
<name>A0A6H5HYV4_9HYME</name>
<dbReference type="Proteomes" id="UP000479190">
    <property type="component" value="Unassembled WGS sequence"/>
</dbReference>
<organism evidence="1 2">
    <name type="scientific">Trichogramma brassicae</name>
    <dbReference type="NCBI Taxonomy" id="86971"/>
    <lineage>
        <taxon>Eukaryota</taxon>
        <taxon>Metazoa</taxon>
        <taxon>Ecdysozoa</taxon>
        <taxon>Arthropoda</taxon>
        <taxon>Hexapoda</taxon>
        <taxon>Insecta</taxon>
        <taxon>Pterygota</taxon>
        <taxon>Neoptera</taxon>
        <taxon>Endopterygota</taxon>
        <taxon>Hymenoptera</taxon>
        <taxon>Apocrita</taxon>
        <taxon>Proctotrupomorpha</taxon>
        <taxon>Chalcidoidea</taxon>
        <taxon>Trichogrammatidae</taxon>
        <taxon>Trichogramma</taxon>
    </lineage>
</organism>
<protein>
    <submittedName>
        <fullName evidence="1">Uncharacterized protein</fullName>
    </submittedName>
</protein>
<keyword evidence="2" id="KW-1185">Reference proteome</keyword>
<accession>A0A6H5HYV4</accession>
<gene>
    <name evidence="1" type="ORF">TBRA_LOCUS2003</name>
</gene>
<dbReference type="EMBL" id="CADCXV010000391">
    <property type="protein sequence ID" value="CAB0029987.1"/>
    <property type="molecule type" value="Genomic_DNA"/>
</dbReference>
<sequence>MHKREFGDRLRSRQIKSECAGRTSARAKETELQREATAMAINKDTNYYFIHISGRGNFRDRGENHGANETRGTVTMIQSITFCIGCYNIKQKSDCLN</sequence>
<evidence type="ECO:0000313" key="2">
    <source>
        <dbReference type="Proteomes" id="UP000479190"/>
    </source>
</evidence>
<reference evidence="1 2" key="1">
    <citation type="submission" date="2020-02" db="EMBL/GenBank/DDBJ databases">
        <authorList>
            <person name="Ferguson B K."/>
        </authorList>
    </citation>
    <scope>NUCLEOTIDE SEQUENCE [LARGE SCALE GENOMIC DNA]</scope>
</reference>